<evidence type="ECO:0000313" key="8">
    <source>
        <dbReference type="Proteomes" id="UP000050794"/>
    </source>
</evidence>
<evidence type="ECO:0000313" key="9">
    <source>
        <dbReference type="WBParaSite" id="TCNE_0001890601-mRNA-1"/>
    </source>
</evidence>
<dbReference type="Pfam" id="PF00083">
    <property type="entry name" value="Sugar_tr"/>
    <property type="match status" value="1"/>
</dbReference>
<feature type="transmembrane region" description="Helical" evidence="6">
    <location>
        <begin position="33"/>
        <end position="52"/>
    </location>
</feature>
<reference evidence="9" key="1">
    <citation type="submission" date="2016-06" db="UniProtKB">
        <authorList>
            <consortium name="WormBaseParasite"/>
        </authorList>
    </citation>
    <scope>IDENTIFICATION</scope>
</reference>
<name>A0A183VDT2_TOXCA</name>
<dbReference type="SUPFAM" id="SSF103473">
    <property type="entry name" value="MFS general substrate transporter"/>
    <property type="match status" value="1"/>
</dbReference>
<dbReference type="EMBL" id="UYWY01026117">
    <property type="protein sequence ID" value="VDM50223.1"/>
    <property type="molecule type" value="Genomic_DNA"/>
</dbReference>
<dbReference type="WBParaSite" id="TCNE_0001890601-mRNA-1">
    <property type="protein sequence ID" value="TCNE_0001890601-mRNA-1"/>
    <property type="gene ID" value="TCNE_0001890601"/>
</dbReference>
<dbReference type="GO" id="GO:0022857">
    <property type="term" value="F:transmembrane transporter activity"/>
    <property type="evidence" value="ECO:0007669"/>
    <property type="project" value="InterPro"/>
</dbReference>
<sequence>MIGDCFGKMIIGIVYISHPLLVNEMMPTNCRKIVYSVMNIFRILGILLAPLLKYAGNLSIICFTLGALSIAAAICTFALPETQRRPIPEDLTQMDAGPFLRHFTQNNHKSRRTSTATTTAGDTHRRHQIRRYSGKHI</sequence>
<proteinExistence type="predicted"/>
<evidence type="ECO:0000256" key="2">
    <source>
        <dbReference type="ARBA" id="ARBA00022692"/>
    </source>
</evidence>
<feature type="transmembrane region" description="Helical" evidence="6">
    <location>
        <begin position="58"/>
        <end position="79"/>
    </location>
</feature>
<accession>A0A183VDT2</accession>
<keyword evidence="3 6" id="KW-1133">Transmembrane helix</keyword>
<feature type="compositionally biased region" description="Basic residues" evidence="5">
    <location>
        <begin position="124"/>
        <end position="137"/>
    </location>
</feature>
<keyword evidence="8" id="KW-1185">Reference proteome</keyword>
<evidence type="ECO:0000256" key="3">
    <source>
        <dbReference type="ARBA" id="ARBA00022989"/>
    </source>
</evidence>
<feature type="region of interest" description="Disordered" evidence="5">
    <location>
        <begin position="107"/>
        <end position="137"/>
    </location>
</feature>
<evidence type="ECO:0000256" key="4">
    <source>
        <dbReference type="ARBA" id="ARBA00023136"/>
    </source>
</evidence>
<evidence type="ECO:0000256" key="6">
    <source>
        <dbReference type="SAM" id="Phobius"/>
    </source>
</evidence>
<evidence type="ECO:0000256" key="5">
    <source>
        <dbReference type="SAM" id="MobiDB-lite"/>
    </source>
</evidence>
<comment type="subcellular location">
    <subcellularLocation>
        <location evidence="1">Membrane</location>
    </subcellularLocation>
</comment>
<evidence type="ECO:0000256" key="1">
    <source>
        <dbReference type="ARBA" id="ARBA00004370"/>
    </source>
</evidence>
<dbReference type="InterPro" id="IPR036259">
    <property type="entry name" value="MFS_trans_sf"/>
</dbReference>
<dbReference type="AlphaFoldDB" id="A0A183VDT2"/>
<dbReference type="Proteomes" id="UP000050794">
    <property type="component" value="Unassembled WGS sequence"/>
</dbReference>
<gene>
    <name evidence="7" type="ORF">TCNE_LOCUS18902</name>
</gene>
<dbReference type="InterPro" id="IPR005828">
    <property type="entry name" value="MFS_sugar_transport-like"/>
</dbReference>
<reference evidence="7 8" key="2">
    <citation type="submission" date="2018-11" db="EMBL/GenBank/DDBJ databases">
        <authorList>
            <consortium name="Pathogen Informatics"/>
        </authorList>
    </citation>
    <scope>NUCLEOTIDE SEQUENCE [LARGE SCALE GENOMIC DNA]</scope>
</reference>
<dbReference type="Gene3D" id="1.20.1250.20">
    <property type="entry name" value="MFS general substrate transporter like domains"/>
    <property type="match status" value="1"/>
</dbReference>
<keyword evidence="4 6" id="KW-0472">Membrane</keyword>
<keyword evidence="2 6" id="KW-0812">Transmembrane</keyword>
<evidence type="ECO:0000313" key="7">
    <source>
        <dbReference type="EMBL" id="VDM50223.1"/>
    </source>
</evidence>
<dbReference type="GO" id="GO:0016020">
    <property type="term" value="C:membrane"/>
    <property type="evidence" value="ECO:0007669"/>
    <property type="project" value="UniProtKB-SubCell"/>
</dbReference>
<organism evidence="8 9">
    <name type="scientific">Toxocara canis</name>
    <name type="common">Canine roundworm</name>
    <dbReference type="NCBI Taxonomy" id="6265"/>
    <lineage>
        <taxon>Eukaryota</taxon>
        <taxon>Metazoa</taxon>
        <taxon>Ecdysozoa</taxon>
        <taxon>Nematoda</taxon>
        <taxon>Chromadorea</taxon>
        <taxon>Rhabditida</taxon>
        <taxon>Spirurina</taxon>
        <taxon>Ascaridomorpha</taxon>
        <taxon>Ascaridoidea</taxon>
        <taxon>Toxocaridae</taxon>
        <taxon>Toxocara</taxon>
    </lineage>
</organism>
<protein>
    <submittedName>
        <fullName evidence="9">MFS domain-containing protein</fullName>
    </submittedName>
</protein>